<evidence type="ECO:0000256" key="1">
    <source>
        <dbReference type="SAM" id="MobiDB-lite"/>
    </source>
</evidence>
<accession>A0A6G1K0V8</accession>
<name>A0A6G1K0V8_9PLEO</name>
<dbReference type="AlphaFoldDB" id="A0A6G1K0V8"/>
<keyword evidence="3" id="KW-1185">Reference proteome</keyword>
<proteinExistence type="predicted"/>
<organism evidence="2 3">
    <name type="scientific">Pleomassaria siparia CBS 279.74</name>
    <dbReference type="NCBI Taxonomy" id="1314801"/>
    <lineage>
        <taxon>Eukaryota</taxon>
        <taxon>Fungi</taxon>
        <taxon>Dikarya</taxon>
        <taxon>Ascomycota</taxon>
        <taxon>Pezizomycotina</taxon>
        <taxon>Dothideomycetes</taxon>
        <taxon>Pleosporomycetidae</taxon>
        <taxon>Pleosporales</taxon>
        <taxon>Pleomassariaceae</taxon>
        <taxon>Pleomassaria</taxon>
    </lineage>
</organism>
<feature type="region of interest" description="Disordered" evidence="1">
    <location>
        <begin position="1"/>
        <end position="40"/>
    </location>
</feature>
<protein>
    <submittedName>
        <fullName evidence="2">Uncharacterized protein</fullName>
    </submittedName>
</protein>
<evidence type="ECO:0000313" key="2">
    <source>
        <dbReference type="EMBL" id="KAF2706484.1"/>
    </source>
</evidence>
<evidence type="ECO:0000313" key="3">
    <source>
        <dbReference type="Proteomes" id="UP000799428"/>
    </source>
</evidence>
<reference evidence="2" key="1">
    <citation type="journal article" date="2020" name="Stud. Mycol.">
        <title>101 Dothideomycetes genomes: a test case for predicting lifestyles and emergence of pathogens.</title>
        <authorList>
            <person name="Haridas S."/>
            <person name="Albert R."/>
            <person name="Binder M."/>
            <person name="Bloem J."/>
            <person name="Labutti K."/>
            <person name="Salamov A."/>
            <person name="Andreopoulos B."/>
            <person name="Baker S."/>
            <person name="Barry K."/>
            <person name="Bills G."/>
            <person name="Bluhm B."/>
            <person name="Cannon C."/>
            <person name="Castanera R."/>
            <person name="Culley D."/>
            <person name="Daum C."/>
            <person name="Ezra D."/>
            <person name="Gonzalez J."/>
            <person name="Henrissat B."/>
            <person name="Kuo A."/>
            <person name="Liang C."/>
            <person name="Lipzen A."/>
            <person name="Lutzoni F."/>
            <person name="Magnuson J."/>
            <person name="Mondo S."/>
            <person name="Nolan M."/>
            <person name="Ohm R."/>
            <person name="Pangilinan J."/>
            <person name="Park H.-J."/>
            <person name="Ramirez L."/>
            <person name="Alfaro M."/>
            <person name="Sun H."/>
            <person name="Tritt A."/>
            <person name="Yoshinaga Y."/>
            <person name="Zwiers L.-H."/>
            <person name="Turgeon B."/>
            <person name="Goodwin S."/>
            <person name="Spatafora J."/>
            <person name="Crous P."/>
            <person name="Grigoriev I."/>
        </authorList>
    </citation>
    <scope>NUCLEOTIDE SEQUENCE</scope>
    <source>
        <strain evidence="2">CBS 279.74</strain>
    </source>
</reference>
<dbReference type="OrthoDB" id="4161595at2759"/>
<gene>
    <name evidence="2" type="ORF">K504DRAFT_438828</name>
</gene>
<dbReference type="Proteomes" id="UP000799428">
    <property type="component" value="Unassembled WGS sequence"/>
</dbReference>
<dbReference type="EMBL" id="MU005776">
    <property type="protein sequence ID" value="KAF2706484.1"/>
    <property type="molecule type" value="Genomic_DNA"/>
</dbReference>
<feature type="compositionally biased region" description="Acidic residues" evidence="1">
    <location>
        <begin position="18"/>
        <end position="28"/>
    </location>
</feature>
<sequence length="257" mass="28859">MAGIDNDATPAAHANDNDNGDEGVGDGNDDTRAANITPAVNITPVLDDGRQFRCMNDEFSPCQTGQYTMNLSRKVISNHFGRNKACTRLVKDWPLFCRKHYQRATYKPQLWQRRKVNLILRQFDIIEEQLKETLKEQFKGITYNVHLKKAEEARLNEFSRKVANGISYETAAEAVAANTKVKSFQAPIKVLRELENFLGDGKDLETCQEAMKVILDMLSKGETSEVPSIEFLPNIPPEAATVSRINAKGGIQRPRCT</sequence>